<evidence type="ECO:0000313" key="6">
    <source>
        <dbReference type="Proteomes" id="UP000287447"/>
    </source>
</evidence>
<name>A0A3S2VLQ7_9PROT</name>
<dbReference type="PANTHER" id="PTHR35790">
    <property type="entry name" value="HTH-TYPE TRANSCRIPTIONAL REGULATOR PCHR"/>
    <property type="match status" value="1"/>
</dbReference>
<keyword evidence="3" id="KW-0804">Transcription</keyword>
<feature type="domain" description="HTH marR-type" evidence="4">
    <location>
        <begin position="1"/>
        <end position="152"/>
    </location>
</feature>
<sequence length="159" mass="17775">MSVRKKLRDSAQSDALCLEEFLPYRFSVLTNRISRHLAKAYEKQFGITIPEWRVIANLARFAPMTASDVADKSSMDKVKVSRAISRLLKAGLIARDTDVTDKRRGQLRLSKAGEDVFEEIAPLALGWEADLLAPLSGEERRTLNDIMNKIQTVLDDAGA</sequence>
<evidence type="ECO:0000256" key="2">
    <source>
        <dbReference type="ARBA" id="ARBA00023125"/>
    </source>
</evidence>
<protein>
    <submittedName>
        <fullName evidence="5">MarR family transcriptional regulator</fullName>
    </submittedName>
</protein>
<evidence type="ECO:0000256" key="1">
    <source>
        <dbReference type="ARBA" id="ARBA00023015"/>
    </source>
</evidence>
<evidence type="ECO:0000256" key="3">
    <source>
        <dbReference type="ARBA" id="ARBA00023163"/>
    </source>
</evidence>
<dbReference type="Gene3D" id="1.10.10.10">
    <property type="entry name" value="Winged helix-like DNA-binding domain superfamily/Winged helix DNA-binding domain"/>
    <property type="match status" value="1"/>
</dbReference>
<keyword evidence="2" id="KW-0238">DNA-binding</keyword>
<keyword evidence="6" id="KW-1185">Reference proteome</keyword>
<dbReference type="EMBL" id="SADE01000003">
    <property type="protein sequence ID" value="RVU35174.1"/>
    <property type="molecule type" value="Genomic_DNA"/>
</dbReference>
<dbReference type="GO" id="GO:0003677">
    <property type="term" value="F:DNA binding"/>
    <property type="evidence" value="ECO:0007669"/>
    <property type="project" value="UniProtKB-KW"/>
</dbReference>
<evidence type="ECO:0000259" key="4">
    <source>
        <dbReference type="PROSITE" id="PS50995"/>
    </source>
</evidence>
<dbReference type="PRINTS" id="PR00598">
    <property type="entry name" value="HTHMARR"/>
</dbReference>
<proteinExistence type="predicted"/>
<dbReference type="AlphaFoldDB" id="A0A3S2VLQ7"/>
<dbReference type="OrthoDB" id="8906692at2"/>
<dbReference type="GO" id="GO:0003700">
    <property type="term" value="F:DNA-binding transcription factor activity"/>
    <property type="evidence" value="ECO:0007669"/>
    <property type="project" value="InterPro"/>
</dbReference>
<dbReference type="InterPro" id="IPR036388">
    <property type="entry name" value="WH-like_DNA-bd_sf"/>
</dbReference>
<organism evidence="5 6">
    <name type="scientific">Hwanghaeella grinnelliae</name>
    <dbReference type="NCBI Taxonomy" id="2500179"/>
    <lineage>
        <taxon>Bacteria</taxon>
        <taxon>Pseudomonadati</taxon>
        <taxon>Pseudomonadota</taxon>
        <taxon>Alphaproteobacteria</taxon>
        <taxon>Rhodospirillales</taxon>
        <taxon>Rhodospirillaceae</taxon>
        <taxon>Hwanghaeella</taxon>
    </lineage>
</organism>
<dbReference type="InterPro" id="IPR036390">
    <property type="entry name" value="WH_DNA-bd_sf"/>
</dbReference>
<dbReference type="Pfam" id="PF12802">
    <property type="entry name" value="MarR_2"/>
    <property type="match status" value="1"/>
</dbReference>
<dbReference type="Proteomes" id="UP000287447">
    <property type="component" value="Unassembled WGS sequence"/>
</dbReference>
<dbReference type="SUPFAM" id="SSF46785">
    <property type="entry name" value="Winged helix' DNA-binding domain"/>
    <property type="match status" value="1"/>
</dbReference>
<keyword evidence="1" id="KW-0805">Transcription regulation</keyword>
<reference evidence="6" key="1">
    <citation type="submission" date="2019-01" db="EMBL/GenBank/DDBJ databases">
        <title>Gri0909 isolated from a small marine red alga.</title>
        <authorList>
            <person name="Kim J."/>
            <person name="Jeong S.E."/>
            <person name="Jeon C.O."/>
        </authorList>
    </citation>
    <scope>NUCLEOTIDE SEQUENCE [LARGE SCALE GENOMIC DNA]</scope>
    <source>
        <strain evidence="6">Gri0909</strain>
    </source>
</reference>
<dbReference type="PROSITE" id="PS50995">
    <property type="entry name" value="HTH_MARR_2"/>
    <property type="match status" value="1"/>
</dbReference>
<gene>
    <name evidence="5" type="ORF">EOI86_20365</name>
</gene>
<accession>A0A3S2VLQ7</accession>
<evidence type="ECO:0000313" key="5">
    <source>
        <dbReference type="EMBL" id="RVU35174.1"/>
    </source>
</evidence>
<dbReference type="InterPro" id="IPR000835">
    <property type="entry name" value="HTH_MarR-typ"/>
</dbReference>
<dbReference type="RefSeq" id="WP_127767495.1">
    <property type="nucleotide sequence ID" value="NZ_SADE01000003.1"/>
</dbReference>
<dbReference type="SMART" id="SM00347">
    <property type="entry name" value="HTH_MARR"/>
    <property type="match status" value="1"/>
</dbReference>
<dbReference type="InterPro" id="IPR052067">
    <property type="entry name" value="Metal_resp_HTH_trans_reg"/>
</dbReference>
<dbReference type="PANTHER" id="PTHR35790:SF4">
    <property type="entry name" value="HTH-TYPE TRANSCRIPTIONAL REGULATOR PCHR"/>
    <property type="match status" value="1"/>
</dbReference>
<comment type="caution">
    <text evidence="5">The sequence shown here is derived from an EMBL/GenBank/DDBJ whole genome shotgun (WGS) entry which is preliminary data.</text>
</comment>